<dbReference type="SUPFAM" id="SSF54523">
    <property type="entry name" value="Pili subunits"/>
    <property type="match status" value="1"/>
</dbReference>
<organism evidence="7 8">
    <name type="scientific">candidate division WS5 bacterium</name>
    <dbReference type="NCBI Taxonomy" id="2093353"/>
    <lineage>
        <taxon>Bacteria</taxon>
        <taxon>candidate division WS5</taxon>
    </lineage>
</organism>
<sequence>MVVMGRNRKGFTLIEIVVVMAIIAILATLIVGAIIIVREKSRDTALLNDARIIQSGLDRYYVRNGRYPVPNPYNADFTAYSMVDNTAPANTIRGILINEIGREMKNPSSVGRVCYYTTTNWQDNQTTGNWRYYLWVQSESTASKNSWSSCPNTFSPATTADPAYNLAKKW</sequence>
<evidence type="ECO:0000256" key="6">
    <source>
        <dbReference type="SAM" id="Phobius"/>
    </source>
</evidence>
<evidence type="ECO:0000313" key="8">
    <source>
        <dbReference type="Proteomes" id="UP000285655"/>
    </source>
</evidence>
<gene>
    <name evidence="7" type="ORF">C4544_00755</name>
</gene>
<dbReference type="Proteomes" id="UP000285655">
    <property type="component" value="Unassembled WGS sequence"/>
</dbReference>
<dbReference type="Gene3D" id="3.30.700.10">
    <property type="entry name" value="Glycoprotein, Type 4 Pilin"/>
    <property type="match status" value="1"/>
</dbReference>
<accession>A0A419DG11</accession>
<comment type="subcellular location">
    <subcellularLocation>
        <location evidence="1">Membrane</location>
        <topology evidence="1">Single-pass membrane protein</topology>
    </subcellularLocation>
</comment>
<dbReference type="PRINTS" id="PR00813">
    <property type="entry name" value="BCTERIALGSPG"/>
</dbReference>
<dbReference type="PANTHER" id="PTHR30093:SF44">
    <property type="entry name" value="TYPE II SECRETION SYSTEM CORE PROTEIN G"/>
    <property type="match status" value="1"/>
</dbReference>
<evidence type="ECO:0000313" key="7">
    <source>
        <dbReference type="EMBL" id="RJO62017.1"/>
    </source>
</evidence>
<dbReference type="GO" id="GO:0016020">
    <property type="term" value="C:membrane"/>
    <property type="evidence" value="ECO:0007669"/>
    <property type="project" value="UniProtKB-SubCell"/>
</dbReference>
<keyword evidence="5 6" id="KW-0472">Membrane</keyword>
<evidence type="ECO:0000256" key="1">
    <source>
        <dbReference type="ARBA" id="ARBA00004167"/>
    </source>
</evidence>
<evidence type="ECO:0000256" key="3">
    <source>
        <dbReference type="ARBA" id="ARBA00022692"/>
    </source>
</evidence>
<dbReference type="InterPro" id="IPR045584">
    <property type="entry name" value="Pilin-like"/>
</dbReference>
<dbReference type="PROSITE" id="PS00409">
    <property type="entry name" value="PROKAR_NTER_METHYL"/>
    <property type="match status" value="1"/>
</dbReference>
<keyword evidence="2" id="KW-0488">Methylation</keyword>
<dbReference type="InterPro" id="IPR012902">
    <property type="entry name" value="N_methyl_site"/>
</dbReference>
<protein>
    <submittedName>
        <fullName evidence="7">Type II secretion system protein</fullName>
    </submittedName>
</protein>
<feature type="transmembrane region" description="Helical" evidence="6">
    <location>
        <begin position="12"/>
        <end position="37"/>
    </location>
</feature>
<dbReference type="AlphaFoldDB" id="A0A419DG11"/>
<dbReference type="InterPro" id="IPR000983">
    <property type="entry name" value="Bac_GSPG_pilin"/>
</dbReference>
<dbReference type="NCBIfam" id="TIGR02532">
    <property type="entry name" value="IV_pilin_GFxxxE"/>
    <property type="match status" value="1"/>
</dbReference>
<dbReference type="GO" id="GO:0015627">
    <property type="term" value="C:type II protein secretion system complex"/>
    <property type="evidence" value="ECO:0007669"/>
    <property type="project" value="InterPro"/>
</dbReference>
<evidence type="ECO:0000256" key="2">
    <source>
        <dbReference type="ARBA" id="ARBA00022481"/>
    </source>
</evidence>
<evidence type="ECO:0000256" key="4">
    <source>
        <dbReference type="ARBA" id="ARBA00022989"/>
    </source>
</evidence>
<comment type="caution">
    <text evidence="7">The sequence shown here is derived from an EMBL/GenBank/DDBJ whole genome shotgun (WGS) entry which is preliminary data.</text>
</comment>
<keyword evidence="3 6" id="KW-0812">Transmembrane</keyword>
<dbReference type="PANTHER" id="PTHR30093">
    <property type="entry name" value="GENERAL SECRETION PATHWAY PROTEIN G"/>
    <property type="match status" value="1"/>
</dbReference>
<keyword evidence="4 6" id="KW-1133">Transmembrane helix</keyword>
<dbReference type="Pfam" id="PF07963">
    <property type="entry name" value="N_methyl"/>
    <property type="match status" value="1"/>
</dbReference>
<reference evidence="7 8" key="1">
    <citation type="journal article" date="2017" name="ISME J.">
        <title>Energy and carbon metabolisms in a deep terrestrial subsurface fluid microbial community.</title>
        <authorList>
            <person name="Momper L."/>
            <person name="Jungbluth S.P."/>
            <person name="Lee M.D."/>
            <person name="Amend J.P."/>
        </authorList>
    </citation>
    <scope>NUCLEOTIDE SEQUENCE [LARGE SCALE GENOMIC DNA]</scope>
    <source>
        <strain evidence="7">SURF_29</strain>
    </source>
</reference>
<evidence type="ECO:0000256" key="5">
    <source>
        <dbReference type="ARBA" id="ARBA00023136"/>
    </source>
</evidence>
<dbReference type="EMBL" id="QZJW01000005">
    <property type="protein sequence ID" value="RJO62017.1"/>
    <property type="molecule type" value="Genomic_DNA"/>
</dbReference>
<name>A0A419DG11_9BACT</name>
<proteinExistence type="predicted"/>
<dbReference type="GO" id="GO:0015628">
    <property type="term" value="P:protein secretion by the type II secretion system"/>
    <property type="evidence" value="ECO:0007669"/>
    <property type="project" value="InterPro"/>
</dbReference>